<dbReference type="KEGG" id="pmad:BAY61_11790"/>
<gene>
    <name evidence="1" type="ORF">SAMN05421630_101733</name>
</gene>
<accession>A0A222VNR7</accession>
<dbReference type="STRING" id="530584.SAMN05421630_101733"/>
<organism evidence="1 2">
    <name type="scientific">Prauserella marina</name>
    <dbReference type="NCBI Taxonomy" id="530584"/>
    <lineage>
        <taxon>Bacteria</taxon>
        <taxon>Bacillati</taxon>
        <taxon>Actinomycetota</taxon>
        <taxon>Actinomycetes</taxon>
        <taxon>Pseudonocardiales</taxon>
        <taxon>Pseudonocardiaceae</taxon>
        <taxon>Prauserella</taxon>
    </lineage>
</organism>
<dbReference type="RefSeq" id="WP_091797060.1">
    <property type="nucleotide sequence ID" value="NZ_CP016353.1"/>
</dbReference>
<dbReference type="OrthoDB" id="9011083at2"/>
<sequence length="67" mass="7777">MEFPQPTELTIDEPINPVDQSCPRCSADTMYRYRLVDYRGWLEVVKCRSCLHVEDRRPIVAPPQGTP</sequence>
<protein>
    <submittedName>
        <fullName evidence="1">Uncharacterized protein</fullName>
    </submittedName>
</protein>
<dbReference type="AlphaFoldDB" id="A0A222VNR7"/>
<name>A0A222VNR7_9PSEU</name>
<evidence type="ECO:0000313" key="2">
    <source>
        <dbReference type="Proteomes" id="UP000199494"/>
    </source>
</evidence>
<dbReference type="Proteomes" id="UP000199494">
    <property type="component" value="Unassembled WGS sequence"/>
</dbReference>
<proteinExistence type="predicted"/>
<dbReference type="EMBL" id="FMZE01000001">
    <property type="protein sequence ID" value="SDC18491.1"/>
    <property type="molecule type" value="Genomic_DNA"/>
</dbReference>
<reference evidence="1 2" key="1">
    <citation type="submission" date="2016-10" db="EMBL/GenBank/DDBJ databases">
        <authorList>
            <person name="de Groot N.N."/>
        </authorList>
    </citation>
    <scope>NUCLEOTIDE SEQUENCE [LARGE SCALE GENOMIC DNA]</scope>
    <source>
        <strain evidence="1 2">CGMCC 4.5506</strain>
    </source>
</reference>
<evidence type="ECO:0000313" key="1">
    <source>
        <dbReference type="EMBL" id="SDC18491.1"/>
    </source>
</evidence>
<keyword evidence="2" id="KW-1185">Reference proteome</keyword>